<evidence type="ECO:0008006" key="4">
    <source>
        <dbReference type="Google" id="ProtNLM"/>
    </source>
</evidence>
<proteinExistence type="predicted"/>
<sequence length="205" mass="22793">MNNKRGFTLIELLVVIAIMSLLVSIVMIPLNSARTRARVVATIAQASEMNQAIIAYINDVQELPGYDANWGDVCETAMFVSGNFSYKGNRPAKGWNGPYLNAWPKNKWKKTYHWEFIGGNNAIPTLVVDGVSTKEAEMIDKIADDGNLTTGMVRIPREIRKSKGRTIVSNVYGTRKVLGFYFDGYGMRGIRNDAHKAKGCSVKKL</sequence>
<keyword evidence="1" id="KW-1133">Transmembrane helix</keyword>
<dbReference type="PROSITE" id="PS00409">
    <property type="entry name" value="PROKAR_NTER_METHYL"/>
    <property type="match status" value="1"/>
</dbReference>
<reference evidence="2 3" key="1">
    <citation type="journal article" date="2016" name="Nat. Commun.">
        <title>Thousands of microbial genomes shed light on interconnected biogeochemical processes in an aquifer system.</title>
        <authorList>
            <person name="Anantharaman K."/>
            <person name="Brown C.T."/>
            <person name="Hug L.A."/>
            <person name="Sharon I."/>
            <person name="Castelle C.J."/>
            <person name="Probst A.J."/>
            <person name="Thomas B.C."/>
            <person name="Singh A."/>
            <person name="Wilkins M.J."/>
            <person name="Karaoz U."/>
            <person name="Brodie E.L."/>
            <person name="Williams K.H."/>
            <person name="Hubbard S.S."/>
            <person name="Banfield J.F."/>
        </authorList>
    </citation>
    <scope>NUCLEOTIDE SEQUENCE [LARGE SCALE GENOMIC DNA]</scope>
</reference>
<evidence type="ECO:0000313" key="3">
    <source>
        <dbReference type="Proteomes" id="UP000185809"/>
    </source>
</evidence>
<evidence type="ECO:0000313" key="2">
    <source>
        <dbReference type="EMBL" id="OGI87255.1"/>
    </source>
</evidence>
<dbReference type="PANTHER" id="PTHR30093">
    <property type="entry name" value="GENERAL SECRETION PATHWAY PROTEIN G"/>
    <property type="match status" value="1"/>
</dbReference>
<dbReference type="AlphaFoldDB" id="A0A1F6WZV9"/>
<dbReference type="InterPro" id="IPR012902">
    <property type="entry name" value="N_methyl_site"/>
</dbReference>
<comment type="caution">
    <text evidence="2">The sequence shown here is derived from an EMBL/GenBank/DDBJ whole genome shotgun (WGS) entry which is preliminary data.</text>
</comment>
<protein>
    <recommendedName>
        <fullName evidence="4">Type II secretion system protein GspG C-terminal domain-containing protein</fullName>
    </recommendedName>
</protein>
<dbReference type="Gene3D" id="3.30.700.10">
    <property type="entry name" value="Glycoprotein, Type 4 Pilin"/>
    <property type="match status" value="1"/>
</dbReference>
<keyword evidence="1" id="KW-0472">Membrane</keyword>
<dbReference type="Proteomes" id="UP000185809">
    <property type="component" value="Unassembled WGS sequence"/>
</dbReference>
<keyword evidence="1" id="KW-0812">Transmembrane</keyword>
<gene>
    <name evidence="2" type="ORF">A2995_01070</name>
</gene>
<evidence type="ECO:0000256" key="1">
    <source>
        <dbReference type="SAM" id="Phobius"/>
    </source>
</evidence>
<dbReference type="SUPFAM" id="SSF54523">
    <property type="entry name" value="Pili subunits"/>
    <property type="match status" value="1"/>
</dbReference>
<name>A0A1F6WZV9_9BACT</name>
<dbReference type="Pfam" id="PF07963">
    <property type="entry name" value="N_methyl"/>
    <property type="match status" value="1"/>
</dbReference>
<dbReference type="InterPro" id="IPR045584">
    <property type="entry name" value="Pilin-like"/>
</dbReference>
<accession>A0A1F6WZV9</accession>
<feature type="transmembrane region" description="Helical" evidence="1">
    <location>
        <begin position="6"/>
        <end position="28"/>
    </location>
</feature>
<organism evidence="2 3">
    <name type="scientific">Candidatus Nomurabacteria bacterium RIFCSPLOWO2_01_FULL_33_24</name>
    <dbReference type="NCBI Taxonomy" id="1801765"/>
    <lineage>
        <taxon>Bacteria</taxon>
        <taxon>Candidatus Nomuraibacteriota</taxon>
    </lineage>
</organism>
<dbReference type="EMBL" id="MFUP01000014">
    <property type="protein sequence ID" value="OGI87255.1"/>
    <property type="molecule type" value="Genomic_DNA"/>
</dbReference>
<dbReference type="NCBIfam" id="TIGR02532">
    <property type="entry name" value="IV_pilin_GFxxxE"/>
    <property type="match status" value="1"/>
</dbReference>